<evidence type="ECO:0000313" key="2">
    <source>
        <dbReference type="EMBL" id="OAO12168.1"/>
    </source>
</evidence>
<evidence type="ECO:0000313" key="3">
    <source>
        <dbReference type="Proteomes" id="UP000078348"/>
    </source>
</evidence>
<keyword evidence="3" id="KW-1185">Reference proteome</keyword>
<organism evidence="2 3">
    <name type="scientific">Blastocystis sp. subtype 1 (strain ATCC 50177 / NandII)</name>
    <dbReference type="NCBI Taxonomy" id="478820"/>
    <lineage>
        <taxon>Eukaryota</taxon>
        <taxon>Sar</taxon>
        <taxon>Stramenopiles</taxon>
        <taxon>Bigyra</taxon>
        <taxon>Opalozoa</taxon>
        <taxon>Opalinata</taxon>
        <taxon>Blastocystidae</taxon>
        <taxon>Blastocystis</taxon>
    </lineage>
</organism>
<reference evidence="2 3" key="1">
    <citation type="submission" date="2016-05" db="EMBL/GenBank/DDBJ databases">
        <title>Nuclear genome of Blastocystis sp. subtype 1 NandII.</title>
        <authorList>
            <person name="Gentekaki E."/>
            <person name="Curtis B."/>
            <person name="Stairs C."/>
            <person name="Eme L."/>
            <person name="Herman E."/>
            <person name="Klimes V."/>
            <person name="Arias M.C."/>
            <person name="Elias M."/>
            <person name="Hilliou F."/>
            <person name="Klute M."/>
            <person name="Malik S.-B."/>
            <person name="Pightling A."/>
            <person name="Rachubinski R."/>
            <person name="Salas D."/>
            <person name="Schlacht A."/>
            <person name="Suga H."/>
            <person name="Archibald J."/>
            <person name="Ball S.G."/>
            <person name="Clark G."/>
            <person name="Dacks J."/>
            <person name="Van Der Giezen M."/>
            <person name="Tsaousis A."/>
            <person name="Roger A."/>
        </authorList>
    </citation>
    <scope>NUCLEOTIDE SEQUENCE [LARGE SCALE GENOMIC DNA]</scope>
    <source>
        <strain evidence="3">ATCC 50177 / NandII</strain>
    </source>
</reference>
<sequence>MDRSEELLNAPSETDTMGNDVLLESIVNDIFKNDIDDGESGEMAVDGEMNLKLDEDHLLSQSDIDSYPVKMTQQQLLMLNAFSNRLTSLFNDVTQYGVPVQVIQPHMTTLRRMISSSRDIQCRLQSFSRKHPPADGSALTPDSCVSVQSMADLQEAEKEKARLQAELDGLNDKLKFFSAEYQRITQLYLQEKEANEKQATSKESNDLGMSLEELMKERERTQQKLQDIRAQAKDLEYALKRLLETGTVISPELDEQIQKVISHQNLSSLDEEKDDAS</sequence>
<gene>
    <name evidence="2" type="ORF">AV274_6151</name>
</gene>
<feature type="coiled-coil region" evidence="1">
    <location>
        <begin position="211"/>
        <end position="245"/>
    </location>
</feature>
<name>A0A196S500_BLAHN</name>
<proteinExistence type="predicted"/>
<dbReference type="Proteomes" id="UP000078348">
    <property type="component" value="Unassembled WGS sequence"/>
</dbReference>
<dbReference type="EMBL" id="LXWW01000560">
    <property type="protein sequence ID" value="OAO12168.1"/>
    <property type="molecule type" value="Genomic_DNA"/>
</dbReference>
<protein>
    <submittedName>
        <fullName evidence="2">Uncharacterized protein</fullName>
    </submittedName>
</protein>
<evidence type="ECO:0000256" key="1">
    <source>
        <dbReference type="SAM" id="Coils"/>
    </source>
</evidence>
<accession>A0A196S500</accession>
<feature type="coiled-coil region" evidence="1">
    <location>
        <begin position="146"/>
        <end position="180"/>
    </location>
</feature>
<keyword evidence="1" id="KW-0175">Coiled coil</keyword>
<comment type="caution">
    <text evidence="2">The sequence shown here is derived from an EMBL/GenBank/DDBJ whole genome shotgun (WGS) entry which is preliminary data.</text>
</comment>
<dbReference type="AlphaFoldDB" id="A0A196S500"/>